<evidence type="ECO:0000256" key="1">
    <source>
        <dbReference type="SAM" id="Phobius"/>
    </source>
</evidence>
<sequence>MCVSYWLPTNRNATDANCTIRLLLSYFAAARLGAARQTGDGADWRGDLLIFGCVLSWVAYSLFGKSVVKEIGALHTVTYSIWAGAAMLTITAIAKGQFSLDLVRALPANELLSLTYLGAVGSALAYIWFYNGIQVIGANRAGVFIALNPLTAVLLGWGLLDEHISVYTAMGGALVIGGIVVCNKPVSSTETTWFRSGFFVRH</sequence>
<keyword evidence="4" id="KW-1185">Reference proteome</keyword>
<dbReference type="AlphaFoldDB" id="A0A7D5HQI5"/>
<keyword evidence="1" id="KW-1133">Transmembrane helix</keyword>
<protein>
    <submittedName>
        <fullName evidence="3">DMT family transporter</fullName>
    </submittedName>
</protein>
<dbReference type="InterPro" id="IPR052756">
    <property type="entry name" value="Alkyne_AA_exporter"/>
</dbReference>
<dbReference type="Proteomes" id="UP000509568">
    <property type="component" value="Chromosome"/>
</dbReference>
<organism evidence="3 4">
    <name type="scientific">Pseudomonas eucalypticola</name>
    <dbReference type="NCBI Taxonomy" id="2599595"/>
    <lineage>
        <taxon>Bacteria</taxon>
        <taxon>Pseudomonadati</taxon>
        <taxon>Pseudomonadota</taxon>
        <taxon>Gammaproteobacteria</taxon>
        <taxon>Pseudomonadales</taxon>
        <taxon>Pseudomonadaceae</taxon>
        <taxon>Pseudomonas</taxon>
    </lineage>
</organism>
<evidence type="ECO:0000259" key="2">
    <source>
        <dbReference type="Pfam" id="PF00892"/>
    </source>
</evidence>
<feature type="transmembrane region" description="Helical" evidence="1">
    <location>
        <begin position="48"/>
        <end position="68"/>
    </location>
</feature>
<dbReference type="InterPro" id="IPR037185">
    <property type="entry name" value="EmrE-like"/>
</dbReference>
<dbReference type="PANTHER" id="PTHR12715:SF4">
    <property type="entry name" value="EAMA DOMAIN-CONTAINING PROTEIN"/>
    <property type="match status" value="1"/>
</dbReference>
<dbReference type="KEGG" id="pez:HWQ56_21065"/>
<dbReference type="InterPro" id="IPR000620">
    <property type="entry name" value="EamA_dom"/>
</dbReference>
<feature type="transmembrane region" description="Helical" evidence="1">
    <location>
        <begin position="80"/>
        <end position="99"/>
    </location>
</feature>
<proteinExistence type="predicted"/>
<name>A0A7D5HQI5_9PSED</name>
<dbReference type="PANTHER" id="PTHR12715">
    <property type="entry name" value="TRANSPORTER, DRUG/METABOLITE EXPORTER FAMILY"/>
    <property type="match status" value="1"/>
</dbReference>
<keyword evidence="1" id="KW-0472">Membrane</keyword>
<feature type="transmembrane region" description="Helical" evidence="1">
    <location>
        <begin position="141"/>
        <end position="160"/>
    </location>
</feature>
<evidence type="ECO:0000313" key="4">
    <source>
        <dbReference type="Proteomes" id="UP000509568"/>
    </source>
</evidence>
<feature type="domain" description="EamA" evidence="2">
    <location>
        <begin position="45"/>
        <end position="181"/>
    </location>
</feature>
<gene>
    <name evidence="3" type="ORF">HWQ56_21065</name>
</gene>
<dbReference type="SUPFAM" id="SSF103481">
    <property type="entry name" value="Multidrug resistance efflux transporter EmrE"/>
    <property type="match status" value="1"/>
</dbReference>
<feature type="transmembrane region" description="Helical" evidence="1">
    <location>
        <begin position="111"/>
        <end position="129"/>
    </location>
</feature>
<dbReference type="EMBL" id="CP056030">
    <property type="protein sequence ID" value="QKZ06128.1"/>
    <property type="molecule type" value="Genomic_DNA"/>
</dbReference>
<keyword evidence="1" id="KW-0812">Transmembrane</keyword>
<reference evidence="3 4" key="1">
    <citation type="submission" date="2020-06" db="EMBL/GenBank/DDBJ databases">
        <title>Pseudomonas eucalypticola sp. nov., an endophyte of Eucalyptus dunnii leaves with biocontrol ability of eucalyptus leaf blight.</title>
        <authorList>
            <person name="Liu Y."/>
            <person name="Song Z."/>
            <person name="Zeng H."/>
            <person name="Lu M."/>
            <person name="Wang X."/>
            <person name="Lian X."/>
            <person name="Zhang Q."/>
        </authorList>
    </citation>
    <scope>NUCLEOTIDE SEQUENCE [LARGE SCALE GENOMIC DNA]</scope>
    <source>
        <strain evidence="3 4">NP-1</strain>
    </source>
</reference>
<accession>A0A7D5HQI5</accession>
<feature type="transmembrane region" description="Helical" evidence="1">
    <location>
        <begin position="166"/>
        <end position="186"/>
    </location>
</feature>
<evidence type="ECO:0000313" key="3">
    <source>
        <dbReference type="EMBL" id="QKZ06128.1"/>
    </source>
</evidence>
<dbReference type="GO" id="GO:0016020">
    <property type="term" value="C:membrane"/>
    <property type="evidence" value="ECO:0007669"/>
    <property type="project" value="InterPro"/>
</dbReference>
<dbReference type="RefSeq" id="WP_176571701.1">
    <property type="nucleotide sequence ID" value="NZ_CP056030.1"/>
</dbReference>
<dbReference type="Pfam" id="PF00892">
    <property type="entry name" value="EamA"/>
    <property type="match status" value="1"/>
</dbReference>